<sequence length="311" mass="34236">MQSVYHLCRELQPSDLRKTARDTLKSAFIAPVVYLKEHPELGAQYVLSLAGSTLAGPLIGLLPLGPLGSILRLLVSSFARFKLRQKAAGSYYALLHLAGFAGVAGQVVSLGTVFGSTGEAAQSWFTSLILSTVGLQAPLIGLALSVLTSFTGCFGVLPSLVGSSDASILINEISSFTIFQCLGWGLKEVETFWRQSLHTTWHSWGKGEDINGDHEKVGKKQSRKWNILRCTIDKIGSHFRQLPQTNEALDEWEMLSRTSKKDKDTETAPFIRSDIPEPATNDHIRAWLEDLNWDDATVCDEEGFEEVEARI</sequence>
<evidence type="ECO:0000256" key="1">
    <source>
        <dbReference type="SAM" id="Phobius"/>
    </source>
</evidence>
<feature type="transmembrane region" description="Helical" evidence="1">
    <location>
        <begin position="58"/>
        <end position="79"/>
    </location>
</feature>
<evidence type="ECO:0000313" key="2">
    <source>
        <dbReference type="EMBL" id="KAF2689478.1"/>
    </source>
</evidence>
<proteinExistence type="predicted"/>
<name>A0A6G1JGB1_9PLEO</name>
<feature type="transmembrane region" description="Helical" evidence="1">
    <location>
        <begin position="91"/>
        <end position="115"/>
    </location>
</feature>
<gene>
    <name evidence="2" type="ORF">K458DRAFT_384119</name>
</gene>
<keyword evidence="1" id="KW-1133">Transmembrane helix</keyword>
<evidence type="ECO:0000313" key="3">
    <source>
        <dbReference type="Proteomes" id="UP000799291"/>
    </source>
</evidence>
<dbReference type="AlphaFoldDB" id="A0A6G1JGB1"/>
<keyword evidence="1" id="KW-0472">Membrane</keyword>
<keyword evidence="3" id="KW-1185">Reference proteome</keyword>
<accession>A0A6G1JGB1</accession>
<dbReference type="Proteomes" id="UP000799291">
    <property type="component" value="Unassembled WGS sequence"/>
</dbReference>
<dbReference type="EMBL" id="MU005572">
    <property type="protein sequence ID" value="KAF2689478.1"/>
    <property type="molecule type" value="Genomic_DNA"/>
</dbReference>
<organism evidence="2 3">
    <name type="scientific">Lentithecium fluviatile CBS 122367</name>
    <dbReference type="NCBI Taxonomy" id="1168545"/>
    <lineage>
        <taxon>Eukaryota</taxon>
        <taxon>Fungi</taxon>
        <taxon>Dikarya</taxon>
        <taxon>Ascomycota</taxon>
        <taxon>Pezizomycotina</taxon>
        <taxon>Dothideomycetes</taxon>
        <taxon>Pleosporomycetidae</taxon>
        <taxon>Pleosporales</taxon>
        <taxon>Massarineae</taxon>
        <taxon>Lentitheciaceae</taxon>
        <taxon>Lentithecium</taxon>
    </lineage>
</organism>
<protein>
    <submittedName>
        <fullName evidence="2">Uncharacterized protein</fullName>
    </submittedName>
</protein>
<reference evidence="2" key="1">
    <citation type="journal article" date="2020" name="Stud. Mycol.">
        <title>101 Dothideomycetes genomes: a test case for predicting lifestyles and emergence of pathogens.</title>
        <authorList>
            <person name="Haridas S."/>
            <person name="Albert R."/>
            <person name="Binder M."/>
            <person name="Bloem J."/>
            <person name="Labutti K."/>
            <person name="Salamov A."/>
            <person name="Andreopoulos B."/>
            <person name="Baker S."/>
            <person name="Barry K."/>
            <person name="Bills G."/>
            <person name="Bluhm B."/>
            <person name="Cannon C."/>
            <person name="Castanera R."/>
            <person name="Culley D."/>
            <person name="Daum C."/>
            <person name="Ezra D."/>
            <person name="Gonzalez J."/>
            <person name="Henrissat B."/>
            <person name="Kuo A."/>
            <person name="Liang C."/>
            <person name="Lipzen A."/>
            <person name="Lutzoni F."/>
            <person name="Magnuson J."/>
            <person name="Mondo S."/>
            <person name="Nolan M."/>
            <person name="Ohm R."/>
            <person name="Pangilinan J."/>
            <person name="Park H.-J."/>
            <person name="Ramirez L."/>
            <person name="Alfaro M."/>
            <person name="Sun H."/>
            <person name="Tritt A."/>
            <person name="Yoshinaga Y."/>
            <person name="Zwiers L.-H."/>
            <person name="Turgeon B."/>
            <person name="Goodwin S."/>
            <person name="Spatafora J."/>
            <person name="Crous P."/>
            <person name="Grigoriev I."/>
        </authorList>
    </citation>
    <scope>NUCLEOTIDE SEQUENCE</scope>
    <source>
        <strain evidence="2">CBS 122367</strain>
    </source>
</reference>
<feature type="transmembrane region" description="Helical" evidence="1">
    <location>
        <begin position="135"/>
        <end position="157"/>
    </location>
</feature>
<keyword evidence="1" id="KW-0812">Transmembrane</keyword>
<dbReference type="OrthoDB" id="3793756at2759"/>